<sequence>MKKKAFIVVFLFLLSSFPLTNAQPWITVFEGKVKIGETLIVGKYQIKVTLEKREMKPYAIIYENEEIKKIIGQGNLTEVGNIRIVLGSYDAENEDVFIALQYKPPLIKEFSPKEGASFEIAGYSLKIVESSNESVSLNINGAEIEVKANSAKVYERLALEYVNGILKIYHADIEVRRKTRKDYGVYYPFTGLRVKAGDQIQIPVEVKNNGNEDLKLQVKIISKPGGWEVKLLDESGRYEIDEIILNPGSSVILNLLIKVPEDASGTKRVRFAVGEEIGEISLNVAKNKSIDVVVPVLSIESEAGQNVTFPITLRGEGTVELKVKEKPADWDAYFIMNNQRVRSFLLEGEKQIILFVEVPRNAELGEHQIRFSINGIEKSVSVFVYKTHKGEPAKLHLSVKDEEGNFLQKAKIHIGNKTLLTDSYGKATVELKPGIYTATVEKEGYEKVEKEITLEDGEEETLEITLTKLPYYFELEGSGDTVAVTPGSIGTYQLSIRNLGKDEDTYSLSLLDIPEEWSAEFYYVETPVRSIKINSGESKEVTLRIIPPFNAQPGEHNLTIVVKSSSGLEKKIALIAKLIGEYRFEMYPETPMVSIKAGKEGIAHVSLENAGTAPITNIKFETSAPQGWDVKVTPQVIPELRSPYYLEKGGVVVRPEGRRERLTIAIKVPKTTPAGTYQITITGKGDQAQASTQITVRVTQSSNTAYIGILLLVLTFGAVIWMIRRVGRR</sequence>
<dbReference type="EMBL" id="DQYG01000088">
    <property type="protein sequence ID" value="HDD31400.1"/>
    <property type="molecule type" value="Genomic_DNA"/>
</dbReference>
<dbReference type="InterPro" id="IPR008969">
    <property type="entry name" value="CarboxyPept-like_regulatory"/>
</dbReference>
<evidence type="ECO:0000259" key="2">
    <source>
        <dbReference type="Pfam" id="PF10633"/>
    </source>
</evidence>
<organism evidence="3">
    <name type="scientific">Thermococcus litoralis</name>
    <dbReference type="NCBI Taxonomy" id="2265"/>
    <lineage>
        <taxon>Archaea</taxon>
        <taxon>Methanobacteriati</taxon>
        <taxon>Methanobacteriota</taxon>
        <taxon>Thermococci</taxon>
        <taxon>Thermococcales</taxon>
        <taxon>Thermococcaceae</taxon>
        <taxon>Thermococcus</taxon>
    </lineage>
</organism>
<proteinExistence type="predicted"/>
<dbReference type="SUPFAM" id="SSF49464">
    <property type="entry name" value="Carboxypeptidase regulatory domain-like"/>
    <property type="match status" value="1"/>
</dbReference>
<dbReference type="Proteomes" id="UP000886210">
    <property type="component" value="Unassembled WGS sequence"/>
</dbReference>
<name>A0A7C0XYX0_THELI</name>
<gene>
    <name evidence="3" type="ORF">ENF72_02080</name>
</gene>
<protein>
    <submittedName>
        <fullName evidence="3">PEGA domain-containing protein</fullName>
    </submittedName>
</protein>
<evidence type="ECO:0000313" key="3">
    <source>
        <dbReference type="EMBL" id="HDD31400.1"/>
    </source>
</evidence>
<dbReference type="PANTHER" id="PTHR39198">
    <property type="entry name" value="HYPOTHETICAL MEMBRANE PROTEIN, CONSERVED"/>
    <property type="match status" value="1"/>
</dbReference>
<feature type="domain" description="Alpha-galactosidase NEW3" evidence="2">
    <location>
        <begin position="484"/>
        <end position="563"/>
    </location>
</feature>
<dbReference type="Pfam" id="PF10633">
    <property type="entry name" value="NPCBM_assoc"/>
    <property type="match status" value="2"/>
</dbReference>
<dbReference type="AlphaFoldDB" id="A0A7C0XYX0"/>
<dbReference type="Pfam" id="PF13620">
    <property type="entry name" value="CarboxypepD_reg"/>
    <property type="match status" value="1"/>
</dbReference>
<dbReference type="Gene3D" id="2.60.40.10">
    <property type="entry name" value="Immunoglobulins"/>
    <property type="match status" value="2"/>
</dbReference>
<comment type="caution">
    <text evidence="3">The sequence shown here is derived from an EMBL/GenBank/DDBJ whole genome shotgun (WGS) entry which is preliminary data.</text>
</comment>
<reference evidence="3" key="1">
    <citation type="journal article" date="2020" name="mSystems">
        <title>Genome- and Community-Level Interaction Insights into Carbon Utilization and Element Cycling Functions of Hydrothermarchaeota in Hydrothermal Sediment.</title>
        <authorList>
            <person name="Zhou Z."/>
            <person name="Liu Y."/>
            <person name="Xu W."/>
            <person name="Pan J."/>
            <person name="Luo Z.H."/>
            <person name="Li M."/>
        </authorList>
    </citation>
    <scope>NUCLEOTIDE SEQUENCE [LARGE SCALE GENOMIC DNA]</scope>
    <source>
        <strain evidence="3">HyVt-151</strain>
    </source>
</reference>
<dbReference type="InterPro" id="IPR018905">
    <property type="entry name" value="A-galactase_NEW3"/>
</dbReference>
<accession>A0A7C0XYX0</accession>
<feature type="domain" description="Alpha-galactosidase NEW3" evidence="2">
    <location>
        <begin position="596"/>
        <end position="682"/>
    </location>
</feature>
<feature type="transmembrane region" description="Helical" evidence="1">
    <location>
        <begin position="705"/>
        <end position="723"/>
    </location>
</feature>
<keyword evidence="1" id="KW-0812">Transmembrane</keyword>
<keyword evidence="1" id="KW-0472">Membrane</keyword>
<dbReference type="Gene3D" id="2.60.40.1120">
    <property type="entry name" value="Carboxypeptidase-like, regulatory domain"/>
    <property type="match status" value="1"/>
</dbReference>
<keyword evidence="1" id="KW-1133">Transmembrane helix</keyword>
<dbReference type="PANTHER" id="PTHR39198:SF1">
    <property type="entry name" value="ALPHA-GALACTOSIDASE NEW3 DOMAIN-CONTAINING PROTEIN"/>
    <property type="match status" value="1"/>
</dbReference>
<dbReference type="InterPro" id="IPR013783">
    <property type="entry name" value="Ig-like_fold"/>
</dbReference>
<evidence type="ECO:0000256" key="1">
    <source>
        <dbReference type="SAM" id="Phobius"/>
    </source>
</evidence>